<keyword evidence="3" id="KW-1185">Reference proteome</keyword>
<proteinExistence type="predicted"/>
<accession>A0ABQ3Y4G8</accession>
<keyword evidence="1" id="KW-0472">Membrane</keyword>
<feature type="transmembrane region" description="Helical" evidence="1">
    <location>
        <begin position="39"/>
        <end position="57"/>
    </location>
</feature>
<sequence length="62" mass="6175">MVVLGAVFSAIALAMDSVWGVAAGAVRSWFGRSARRLDLVGGAAGLTMVGLGVGVALSGRKD</sequence>
<dbReference type="RefSeq" id="WP_239168834.1">
    <property type="nucleotide sequence ID" value="NZ_BAAABO010000012.1"/>
</dbReference>
<dbReference type="Proteomes" id="UP000609879">
    <property type="component" value="Unassembled WGS sequence"/>
</dbReference>
<organism evidence="2 3">
    <name type="scientific">Paractinoplanes deccanensis</name>
    <dbReference type="NCBI Taxonomy" id="113561"/>
    <lineage>
        <taxon>Bacteria</taxon>
        <taxon>Bacillati</taxon>
        <taxon>Actinomycetota</taxon>
        <taxon>Actinomycetes</taxon>
        <taxon>Micromonosporales</taxon>
        <taxon>Micromonosporaceae</taxon>
        <taxon>Paractinoplanes</taxon>
    </lineage>
</organism>
<evidence type="ECO:0000256" key="1">
    <source>
        <dbReference type="SAM" id="Phobius"/>
    </source>
</evidence>
<evidence type="ECO:0000313" key="2">
    <source>
        <dbReference type="EMBL" id="GID74855.1"/>
    </source>
</evidence>
<reference evidence="2 3" key="1">
    <citation type="submission" date="2021-01" db="EMBL/GenBank/DDBJ databases">
        <title>Whole genome shotgun sequence of Actinoplanes deccanensis NBRC 13994.</title>
        <authorList>
            <person name="Komaki H."/>
            <person name="Tamura T."/>
        </authorList>
    </citation>
    <scope>NUCLEOTIDE SEQUENCE [LARGE SCALE GENOMIC DNA]</scope>
    <source>
        <strain evidence="2 3">NBRC 13994</strain>
    </source>
</reference>
<comment type="caution">
    <text evidence="2">The sequence shown here is derived from an EMBL/GenBank/DDBJ whole genome shotgun (WGS) entry which is preliminary data.</text>
</comment>
<protein>
    <submittedName>
        <fullName evidence="2">Uncharacterized protein</fullName>
    </submittedName>
</protein>
<dbReference type="EMBL" id="BOMI01000065">
    <property type="protein sequence ID" value="GID74855.1"/>
    <property type="molecule type" value="Genomic_DNA"/>
</dbReference>
<gene>
    <name evidence="2" type="ORF">Ade02nite_34960</name>
</gene>
<keyword evidence="1" id="KW-1133">Transmembrane helix</keyword>
<keyword evidence="1" id="KW-0812">Transmembrane</keyword>
<name>A0ABQ3Y4G8_9ACTN</name>
<evidence type="ECO:0000313" key="3">
    <source>
        <dbReference type="Proteomes" id="UP000609879"/>
    </source>
</evidence>